<reference evidence="6" key="1">
    <citation type="submission" date="2016-11" db="EMBL/GenBank/DDBJ databases">
        <authorList>
            <person name="Varghese N."/>
            <person name="Submissions S."/>
        </authorList>
    </citation>
    <scope>NUCLEOTIDE SEQUENCE [LARGE SCALE GENOMIC DNA]</scope>
    <source>
        <strain evidence="6">DSM 17539</strain>
    </source>
</reference>
<evidence type="ECO:0000313" key="6">
    <source>
        <dbReference type="Proteomes" id="UP000184406"/>
    </source>
</evidence>
<feature type="domain" description="HTH araC/xylS-type" evidence="4">
    <location>
        <begin position="200"/>
        <end position="287"/>
    </location>
</feature>
<dbReference type="InterPro" id="IPR018060">
    <property type="entry name" value="HTH_AraC"/>
</dbReference>
<dbReference type="Pfam" id="PF12833">
    <property type="entry name" value="HTH_18"/>
    <property type="match status" value="1"/>
</dbReference>
<accession>A0A1M4XXJ1</accession>
<keyword evidence="1" id="KW-0805">Transcription regulation</keyword>
<dbReference type="InterPro" id="IPR009057">
    <property type="entry name" value="Homeodomain-like_sf"/>
</dbReference>
<dbReference type="PANTHER" id="PTHR43280:SF2">
    <property type="entry name" value="HTH-TYPE TRANSCRIPTIONAL REGULATOR EXSA"/>
    <property type="match status" value="1"/>
</dbReference>
<dbReference type="PANTHER" id="PTHR43280">
    <property type="entry name" value="ARAC-FAMILY TRANSCRIPTIONAL REGULATOR"/>
    <property type="match status" value="1"/>
</dbReference>
<dbReference type="AlphaFoldDB" id="A0A1M4XXJ1"/>
<dbReference type="RefSeq" id="WP_072861086.1">
    <property type="nucleotide sequence ID" value="NZ_FQUX01000002.1"/>
</dbReference>
<evidence type="ECO:0000256" key="2">
    <source>
        <dbReference type="ARBA" id="ARBA00023125"/>
    </source>
</evidence>
<dbReference type="SMART" id="SM00342">
    <property type="entry name" value="HTH_ARAC"/>
    <property type="match status" value="1"/>
</dbReference>
<dbReference type="Proteomes" id="UP000184406">
    <property type="component" value="Unassembled WGS sequence"/>
</dbReference>
<dbReference type="GO" id="GO:0043565">
    <property type="term" value="F:sequence-specific DNA binding"/>
    <property type="evidence" value="ECO:0007669"/>
    <property type="project" value="InterPro"/>
</dbReference>
<keyword evidence="6" id="KW-1185">Reference proteome</keyword>
<sequence>MIVSKKFPSQDIKNKLRNFDKDPKSKNIVWPDITIHTKTNRYFSNVSESSFSVLSVNGDGLANITLNNKELKICKDTFLILSPFQKFDYIIDHDSPVEVLNFHLGIQSYQDAIAALSFSQEKLLNNARDPSYDYDIIGNIHFKPESFGRLLNNYDQLEDELYILNVVHYSLSLNAEGNKLINNIPGTRNSTKKELFKRMALAKDLIYSQYNHPEMNLDYLSREVYMSKFHFLRVFRQTFGKTPYQMIRDVRINKIFQMVLKKEFDIANIAMMTGVSEPNTVYSLYKEALARQNNAPIFSN</sequence>
<keyword evidence="2 5" id="KW-0238">DNA-binding</keyword>
<organism evidence="5 6">
    <name type="scientific">Arenibacter palladensis</name>
    <dbReference type="NCBI Taxonomy" id="237373"/>
    <lineage>
        <taxon>Bacteria</taxon>
        <taxon>Pseudomonadati</taxon>
        <taxon>Bacteroidota</taxon>
        <taxon>Flavobacteriia</taxon>
        <taxon>Flavobacteriales</taxon>
        <taxon>Flavobacteriaceae</taxon>
        <taxon>Arenibacter</taxon>
    </lineage>
</organism>
<protein>
    <submittedName>
        <fullName evidence="5">AraC-type DNA-binding protein</fullName>
    </submittedName>
</protein>
<evidence type="ECO:0000313" key="5">
    <source>
        <dbReference type="EMBL" id="SHE98013.1"/>
    </source>
</evidence>
<dbReference type="PROSITE" id="PS01124">
    <property type="entry name" value="HTH_ARAC_FAMILY_2"/>
    <property type="match status" value="1"/>
</dbReference>
<dbReference type="SUPFAM" id="SSF46689">
    <property type="entry name" value="Homeodomain-like"/>
    <property type="match status" value="1"/>
</dbReference>
<evidence type="ECO:0000259" key="4">
    <source>
        <dbReference type="PROSITE" id="PS01124"/>
    </source>
</evidence>
<keyword evidence="3" id="KW-0804">Transcription</keyword>
<dbReference type="Gene3D" id="1.10.10.60">
    <property type="entry name" value="Homeodomain-like"/>
    <property type="match status" value="1"/>
</dbReference>
<proteinExistence type="predicted"/>
<name>A0A1M4XXJ1_9FLAO</name>
<dbReference type="EMBL" id="FQUX01000002">
    <property type="protein sequence ID" value="SHE98013.1"/>
    <property type="molecule type" value="Genomic_DNA"/>
</dbReference>
<evidence type="ECO:0000256" key="3">
    <source>
        <dbReference type="ARBA" id="ARBA00023163"/>
    </source>
</evidence>
<evidence type="ECO:0000256" key="1">
    <source>
        <dbReference type="ARBA" id="ARBA00023015"/>
    </source>
</evidence>
<dbReference type="OrthoDB" id="2666928at2"/>
<gene>
    <name evidence="5" type="ORF">SAMN03080594_102234</name>
</gene>
<dbReference type="GO" id="GO:0003700">
    <property type="term" value="F:DNA-binding transcription factor activity"/>
    <property type="evidence" value="ECO:0007669"/>
    <property type="project" value="InterPro"/>
</dbReference>